<dbReference type="OrthoDB" id="4559251at2"/>
<protein>
    <submittedName>
        <fullName evidence="1">Uncharacterized protein</fullName>
    </submittedName>
</protein>
<dbReference type="AlphaFoldDB" id="A0A1V2TF43"/>
<dbReference type="RefSeq" id="WP_077117655.1">
    <property type="nucleotide sequence ID" value="NZ_LOKT01000016.1"/>
</dbReference>
<gene>
    <name evidence="1" type="ORF">B0T46_15260</name>
</gene>
<name>A0A1V2TF43_9NOCA</name>
<sequence>MTIPAFDHADFADQNTFAHDEDRDIGLDTTAVTPLAEKVRAAFDTAETTDRIEQSHITLLPNDDDYPFAY</sequence>
<accession>A0A1V2TF43</accession>
<dbReference type="EMBL" id="MUMY01000012">
    <property type="protein sequence ID" value="ONM47981.1"/>
    <property type="molecule type" value="Genomic_DNA"/>
</dbReference>
<keyword evidence="2" id="KW-1185">Reference proteome</keyword>
<evidence type="ECO:0000313" key="1">
    <source>
        <dbReference type="EMBL" id="ONM47981.1"/>
    </source>
</evidence>
<organism evidence="1 2">
    <name type="scientific">Nocardia donostiensis</name>
    <dbReference type="NCBI Taxonomy" id="1538463"/>
    <lineage>
        <taxon>Bacteria</taxon>
        <taxon>Bacillati</taxon>
        <taxon>Actinomycetota</taxon>
        <taxon>Actinomycetes</taxon>
        <taxon>Mycobacteriales</taxon>
        <taxon>Nocardiaceae</taxon>
        <taxon>Nocardia</taxon>
    </lineage>
</organism>
<dbReference type="Proteomes" id="UP000188836">
    <property type="component" value="Unassembled WGS sequence"/>
</dbReference>
<reference evidence="1 2" key="1">
    <citation type="journal article" date="2016" name="Antonie Van Leeuwenhoek">
        <title>Nocardia donostiensis sp. nov., isolated from human respiratory specimens.</title>
        <authorList>
            <person name="Ercibengoa M."/>
            <person name="Bell M."/>
            <person name="Marimon J.M."/>
            <person name="Humrighouse B."/>
            <person name="Klenk H.P."/>
            <person name="Potter G."/>
            <person name="Perez-Trallero E."/>
        </authorList>
    </citation>
    <scope>NUCLEOTIDE SEQUENCE [LARGE SCALE GENOMIC DNA]</scope>
    <source>
        <strain evidence="1 2">X1655</strain>
    </source>
</reference>
<dbReference type="STRING" id="1538463.B0T36_21360"/>
<proteinExistence type="predicted"/>
<evidence type="ECO:0000313" key="2">
    <source>
        <dbReference type="Proteomes" id="UP000188836"/>
    </source>
</evidence>
<comment type="caution">
    <text evidence="1">The sequence shown here is derived from an EMBL/GenBank/DDBJ whole genome shotgun (WGS) entry which is preliminary data.</text>
</comment>